<evidence type="ECO:0000313" key="2">
    <source>
        <dbReference type="EMBL" id="GGP50637.1"/>
    </source>
</evidence>
<dbReference type="Gene3D" id="3.90.930.1">
    <property type="match status" value="1"/>
</dbReference>
<dbReference type="AlphaFoldDB" id="A0A918AKL9"/>
<gene>
    <name evidence="2" type="ORF">GCM10010185_23680</name>
</gene>
<organism evidence="2 3">
    <name type="scientific">Saccharothrix coeruleofusca</name>
    <dbReference type="NCBI Taxonomy" id="33919"/>
    <lineage>
        <taxon>Bacteria</taxon>
        <taxon>Bacillati</taxon>
        <taxon>Actinomycetota</taxon>
        <taxon>Actinomycetes</taxon>
        <taxon>Pseudonocardiales</taxon>
        <taxon>Pseudonocardiaceae</taxon>
        <taxon>Saccharothrix</taxon>
    </lineage>
</organism>
<reference evidence="2" key="2">
    <citation type="submission" date="2020-09" db="EMBL/GenBank/DDBJ databases">
        <authorList>
            <person name="Sun Q."/>
            <person name="Ohkuma M."/>
        </authorList>
    </citation>
    <scope>NUCLEOTIDE SEQUENCE</scope>
    <source>
        <strain evidence="2">JCM 3313</strain>
    </source>
</reference>
<proteinExistence type="predicted"/>
<evidence type="ECO:0008006" key="4">
    <source>
        <dbReference type="Google" id="ProtNLM"/>
    </source>
</evidence>
<sequence>MRVSSDETTMDSTSRVLHHGRPFTGELVDTDEEGSTVAITTYAYGIEHGPQQEWYANGAKQLKGQCERGAAVGEWRRWHPNGQLAEYNLFNKYGELLRLQRWDDAGTLLEDRGSGVTRSL</sequence>
<protein>
    <recommendedName>
        <fullName evidence="4">MORN repeat protein</fullName>
    </recommendedName>
</protein>
<dbReference type="EMBL" id="BMRG01000003">
    <property type="protein sequence ID" value="GGP50637.1"/>
    <property type="molecule type" value="Genomic_DNA"/>
</dbReference>
<comment type="caution">
    <text evidence="2">The sequence shown here is derived from an EMBL/GenBank/DDBJ whole genome shotgun (WGS) entry which is preliminary data.</text>
</comment>
<feature type="region of interest" description="Disordered" evidence="1">
    <location>
        <begin position="1"/>
        <end position="28"/>
    </location>
</feature>
<accession>A0A918AKL9</accession>
<keyword evidence="3" id="KW-1185">Reference proteome</keyword>
<dbReference type="Proteomes" id="UP000639606">
    <property type="component" value="Unassembled WGS sequence"/>
</dbReference>
<dbReference type="RefSeq" id="WP_189223230.1">
    <property type="nucleotide sequence ID" value="NZ_BMRG01000003.1"/>
</dbReference>
<evidence type="ECO:0000313" key="3">
    <source>
        <dbReference type="Proteomes" id="UP000639606"/>
    </source>
</evidence>
<reference evidence="2" key="1">
    <citation type="journal article" date="2014" name="Int. J. Syst. Evol. Microbiol.">
        <title>Complete genome sequence of Corynebacterium casei LMG S-19264T (=DSM 44701T), isolated from a smear-ripened cheese.</title>
        <authorList>
            <consortium name="US DOE Joint Genome Institute (JGI-PGF)"/>
            <person name="Walter F."/>
            <person name="Albersmeier A."/>
            <person name="Kalinowski J."/>
            <person name="Ruckert C."/>
        </authorList>
    </citation>
    <scope>NUCLEOTIDE SEQUENCE</scope>
    <source>
        <strain evidence="2">JCM 3313</strain>
    </source>
</reference>
<evidence type="ECO:0000256" key="1">
    <source>
        <dbReference type="SAM" id="MobiDB-lite"/>
    </source>
</evidence>
<name>A0A918AKL9_9PSEU</name>
<dbReference type="SUPFAM" id="SSF82185">
    <property type="entry name" value="Histone H3 K4-specific methyltransferase SET7/9 N-terminal domain"/>
    <property type="match status" value="1"/>
</dbReference>
<feature type="compositionally biased region" description="Polar residues" evidence="1">
    <location>
        <begin position="1"/>
        <end position="15"/>
    </location>
</feature>